<dbReference type="Proteomes" id="UP000053464">
    <property type="component" value="Unassembled WGS sequence"/>
</dbReference>
<dbReference type="AlphaFoldDB" id="A0A0G9MWW4"/>
<organism evidence="2 3">
    <name type="scientific">Aurantiacibacter luteus</name>
    <dbReference type="NCBI Taxonomy" id="1581420"/>
    <lineage>
        <taxon>Bacteria</taxon>
        <taxon>Pseudomonadati</taxon>
        <taxon>Pseudomonadota</taxon>
        <taxon>Alphaproteobacteria</taxon>
        <taxon>Sphingomonadales</taxon>
        <taxon>Erythrobacteraceae</taxon>
        <taxon>Aurantiacibacter</taxon>
    </lineage>
</organism>
<gene>
    <name evidence="2" type="ORF">AAW00_01450</name>
</gene>
<feature type="compositionally biased region" description="Basic residues" evidence="1">
    <location>
        <begin position="1"/>
        <end position="10"/>
    </location>
</feature>
<feature type="compositionally biased region" description="Basic and acidic residues" evidence="1">
    <location>
        <begin position="35"/>
        <end position="59"/>
    </location>
</feature>
<evidence type="ECO:0000313" key="2">
    <source>
        <dbReference type="EMBL" id="KLE35175.1"/>
    </source>
</evidence>
<evidence type="ECO:0000313" key="3">
    <source>
        <dbReference type="Proteomes" id="UP000053464"/>
    </source>
</evidence>
<proteinExistence type="predicted"/>
<dbReference type="STRING" id="1581420.AAW00_01450"/>
<dbReference type="EMBL" id="LBHB01000001">
    <property type="protein sequence ID" value="KLE35175.1"/>
    <property type="molecule type" value="Genomic_DNA"/>
</dbReference>
<comment type="caution">
    <text evidence="2">The sequence shown here is derived from an EMBL/GenBank/DDBJ whole genome shotgun (WGS) entry which is preliminary data.</text>
</comment>
<reference evidence="2 3" key="1">
    <citation type="submission" date="2015-04" db="EMBL/GenBank/DDBJ databases">
        <title>The draft genome sequence of Erythrobacter luteus KA37.</title>
        <authorList>
            <person name="Zhuang L."/>
            <person name="Liu Y."/>
            <person name="Shao Z."/>
        </authorList>
    </citation>
    <scope>NUCLEOTIDE SEQUENCE [LARGE SCALE GENOMIC DNA]</scope>
    <source>
        <strain evidence="2 3">KA37</strain>
    </source>
</reference>
<protein>
    <submittedName>
        <fullName evidence="2">Uncharacterized protein</fullName>
    </submittedName>
</protein>
<keyword evidence="3" id="KW-1185">Reference proteome</keyword>
<sequence length="86" mass="9520">MKREATRRRKPPDETPADGPGCPFPAGGLRPQRPAGREDRARRRGTGDRGRSRTCRDRAAGPLRPARRMLQPAGRIGLPRRIARSG</sequence>
<accession>A0A0G9MWW4</accession>
<name>A0A0G9MWW4_9SPHN</name>
<feature type="region of interest" description="Disordered" evidence="1">
    <location>
        <begin position="1"/>
        <end position="86"/>
    </location>
</feature>
<evidence type="ECO:0000256" key="1">
    <source>
        <dbReference type="SAM" id="MobiDB-lite"/>
    </source>
</evidence>